<feature type="compositionally biased region" description="Basic residues" evidence="1">
    <location>
        <begin position="553"/>
        <end position="562"/>
    </location>
</feature>
<feature type="compositionally biased region" description="Low complexity" evidence="1">
    <location>
        <begin position="729"/>
        <end position="740"/>
    </location>
</feature>
<feature type="compositionally biased region" description="Basic and acidic residues" evidence="1">
    <location>
        <begin position="901"/>
        <end position="939"/>
    </location>
</feature>
<name>A0AAV5GFK5_9BASI</name>
<keyword evidence="3" id="KW-1185">Reference proteome</keyword>
<feature type="compositionally biased region" description="Basic residues" evidence="1">
    <location>
        <begin position="702"/>
        <end position="716"/>
    </location>
</feature>
<protein>
    <recommendedName>
        <fullName evidence="4">Proteophosphoglycan ppg4</fullName>
    </recommendedName>
</protein>
<feature type="region of interest" description="Disordered" evidence="1">
    <location>
        <begin position="1"/>
        <end position="37"/>
    </location>
</feature>
<feature type="compositionally biased region" description="Basic residues" evidence="1">
    <location>
        <begin position="471"/>
        <end position="488"/>
    </location>
</feature>
<feature type="compositionally biased region" description="Acidic residues" evidence="1">
    <location>
        <begin position="190"/>
        <end position="200"/>
    </location>
</feature>
<feature type="compositionally biased region" description="Acidic residues" evidence="1">
    <location>
        <begin position="801"/>
        <end position="815"/>
    </location>
</feature>
<feature type="compositionally biased region" description="Low complexity" evidence="1">
    <location>
        <begin position="223"/>
        <end position="243"/>
    </location>
</feature>
<feature type="region of interest" description="Disordered" evidence="1">
    <location>
        <begin position="255"/>
        <end position="863"/>
    </location>
</feature>
<feature type="compositionally biased region" description="Basic and acidic residues" evidence="1">
    <location>
        <begin position="756"/>
        <end position="765"/>
    </location>
</feature>
<accession>A0AAV5GFK5</accession>
<feature type="region of interest" description="Disordered" evidence="1">
    <location>
        <begin position="881"/>
        <end position="958"/>
    </location>
</feature>
<feature type="region of interest" description="Disordered" evidence="1">
    <location>
        <begin position="56"/>
        <end position="80"/>
    </location>
</feature>
<gene>
    <name evidence="2" type="ORF">Rhopal_001630-T1</name>
</gene>
<feature type="compositionally biased region" description="Low complexity" evidence="1">
    <location>
        <begin position="377"/>
        <end position="393"/>
    </location>
</feature>
<feature type="region of interest" description="Disordered" evidence="1">
    <location>
        <begin position="184"/>
        <end position="243"/>
    </location>
</feature>
<feature type="compositionally biased region" description="Basic and acidic residues" evidence="1">
    <location>
        <begin position="342"/>
        <end position="354"/>
    </location>
</feature>
<feature type="compositionally biased region" description="Basic residues" evidence="1">
    <location>
        <begin position="499"/>
        <end position="508"/>
    </location>
</feature>
<comment type="caution">
    <text evidence="2">The sequence shown here is derived from an EMBL/GenBank/DDBJ whole genome shotgun (WGS) entry which is preliminary data.</text>
</comment>
<reference evidence="2 3" key="1">
    <citation type="submission" date="2021-12" db="EMBL/GenBank/DDBJ databases">
        <title>High titer production of polyol ester of fatty acids by Rhodotorula paludigena BS15 towards product separation-free biomass refinery.</title>
        <authorList>
            <person name="Mano J."/>
            <person name="Ono H."/>
            <person name="Tanaka T."/>
            <person name="Naito K."/>
            <person name="Sushida H."/>
            <person name="Ike M."/>
            <person name="Tokuyasu K."/>
            <person name="Kitaoka M."/>
        </authorList>
    </citation>
    <scope>NUCLEOTIDE SEQUENCE [LARGE SCALE GENOMIC DNA]</scope>
    <source>
        <strain evidence="2 3">BS15</strain>
    </source>
</reference>
<evidence type="ECO:0000313" key="2">
    <source>
        <dbReference type="EMBL" id="GJN88664.1"/>
    </source>
</evidence>
<feature type="compositionally biased region" description="Low complexity" evidence="1">
    <location>
        <begin position="18"/>
        <end position="32"/>
    </location>
</feature>
<evidence type="ECO:0008006" key="4">
    <source>
        <dbReference type="Google" id="ProtNLM"/>
    </source>
</evidence>
<proteinExistence type="predicted"/>
<dbReference type="EMBL" id="BQKY01000003">
    <property type="protein sequence ID" value="GJN88664.1"/>
    <property type="molecule type" value="Genomic_DNA"/>
</dbReference>
<evidence type="ECO:0000313" key="3">
    <source>
        <dbReference type="Proteomes" id="UP001342314"/>
    </source>
</evidence>
<dbReference type="Proteomes" id="UP001342314">
    <property type="component" value="Unassembled WGS sequence"/>
</dbReference>
<feature type="compositionally biased region" description="Acidic residues" evidence="1">
    <location>
        <begin position="312"/>
        <end position="338"/>
    </location>
</feature>
<dbReference type="AlphaFoldDB" id="A0AAV5GFK5"/>
<organism evidence="2 3">
    <name type="scientific">Rhodotorula paludigena</name>
    <dbReference type="NCBI Taxonomy" id="86838"/>
    <lineage>
        <taxon>Eukaryota</taxon>
        <taxon>Fungi</taxon>
        <taxon>Dikarya</taxon>
        <taxon>Basidiomycota</taxon>
        <taxon>Pucciniomycotina</taxon>
        <taxon>Microbotryomycetes</taxon>
        <taxon>Sporidiobolales</taxon>
        <taxon>Sporidiobolaceae</taxon>
        <taxon>Rhodotorula</taxon>
    </lineage>
</organism>
<feature type="compositionally biased region" description="Polar residues" evidence="1">
    <location>
        <begin position="255"/>
        <end position="270"/>
    </location>
</feature>
<evidence type="ECO:0000256" key="1">
    <source>
        <dbReference type="SAM" id="MobiDB-lite"/>
    </source>
</evidence>
<sequence length="958" mass="100413">MSPGRRHPLSRREDEDLAAALAASSRETTSLSTDKDDALAPTASLAALPKFGSIHGTLGSTIPQPPDLQHPTQPIARSSSDERLAIASSFASVAPHTAAAGQAARVLVADTPIASATGRTSASDPIVTASTSTDSSLSAAARRATMATEGISSFSSEGRLGGRNNLTVPGAALNLLGMFGKLPPLPGGAQEDEVVGDSDGEGGGQSLPPLPPAAKSDAQFVKAPSSSSAIVTGSSSSAHTTSAAALLRQSTTSIDPIVSTSTGPSAQQTAPRAAASLQRNRHSTFSVEIPARGSSKSITTVAKGKKRALEPEVQDDAVGEKKDEDEEEADDDAGETDYDTMPSRKKEKDKATGRKERRKVRRQIAQSDPDDDDAAPDMRSSPDPLALSSASAQHGGGASGSNKRARSPSGSELGSPAPAPARKKSASNTSRRRTLEPAQSEDEDGQQQLADQVRAAQLRAEEDDEDFGAAPKRKGKKGAAAVKGRKRSVAGDGEEMKDKVKKPRRVPTVKKDGSAPPPSVDEAGPSAPQGDATEATSALEAQPPFEEDAAVTKPKRSRKKKQSQPLVPPLGDAPAQASGGVDTLAAFAEPVEEDDDKVVLAKAKPKPQAKKGVVLDSDDEDAAGQPGAAVDDAASFDPEPAAVAAAPSKKRRQRKSIVMPRDFDPDVEGGAELNAGAVSDATSAIATGDEFSDDEEDERPAKRGKKAAARAKKGKEKKTSPARSRKKAPSAAAVKPDSSSRAGKSASPAISRARTTSKEVEDRMQKVMNAASEEPDEAIWSLQGKSVEKGKGKARAKIGGDADDEEDEEDDEPEPEPSGSSDTKENDKQAAPAKGPRASTSGRDRVKSATPFSKAPKPGSLASIISRHNLANFRAPGLSFRQKLPSLHTNLKPPPPPKRALPAEKPKKKKKGDESYSDEEKPWWKVKDPEEWDDSDHQRWQKRQRRLERGLPSDSGED</sequence>